<sequence length="245" mass="26556">MPTSPRRHRERRRSERAQISSPSTAVARTVDVGRILDPAFPDSPAGHRANAEHLVETVVRAHGLDGLDVDMERRLTPAQADRAAAVFAELGRHLGRASGNGSLLIYDTNLDGDEPVFAASAALFDYVLEQSYGRDPLGLEATWATFAPHIPPSRYLIGFSYYEEFDRNLWDDASEPFEDSRAVPTPTGSRATDPRRASSPMPWTGTARRSSTTRCAAPTTAGPGASATVCGCDGGRHPLVLMKLQ</sequence>
<dbReference type="SUPFAM" id="SSF51445">
    <property type="entry name" value="(Trans)glycosidases"/>
    <property type="match status" value="1"/>
</dbReference>
<reference evidence="9" key="1">
    <citation type="submission" date="2022-10" db="EMBL/GenBank/DDBJ databases">
        <title>Whole-Genome Sequencing of Brachybacterium huguangmaarense BRM-3, Isolated from Betula schmidtii.</title>
        <authorList>
            <person name="Haam D."/>
        </authorList>
    </citation>
    <scope>NUCLEOTIDE SEQUENCE</scope>
    <source>
        <strain evidence="9">BRM-3</strain>
    </source>
</reference>
<comment type="similarity">
    <text evidence="1">Belongs to the glycosyl hydrolase 18 family.</text>
</comment>
<evidence type="ECO:0000313" key="10">
    <source>
        <dbReference type="Proteomes" id="UP001164305"/>
    </source>
</evidence>
<dbReference type="InterPro" id="IPR017853">
    <property type="entry name" value="GH"/>
</dbReference>
<evidence type="ECO:0000256" key="7">
    <source>
        <dbReference type="SAM" id="MobiDB-lite"/>
    </source>
</evidence>
<name>A0ABY6FXM6_9MICO</name>
<gene>
    <name evidence="9" type="ORF">BRM3_08045</name>
</gene>
<evidence type="ECO:0000313" key="9">
    <source>
        <dbReference type="EMBL" id="UYG15602.1"/>
    </source>
</evidence>
<evidence type="ECO:0000256" key="3">
    <source>
        <dbReference type="ARBA" id="ARBA00022729"/>
    </source>
</evidence>
<feature type="domain" description="Endo-beta-N-acetylglucosaminidase EndoS/F2-like TIM-barrel" evidence="8">
    <location>
        <begin position="23"/>
        <end position="183"/>
    </location>
</feature>
<proteinExistence type="inferred from homology"/>
<protein>
    <recommendedName>
        <fullName evidence="2">mannosyl-glycoprotein endo-beta-N-acetylglucosaminidase</fullName>
        <ecNumber evidence="2">3.2.1.96</ecNumber>
    </recommendedName>
</protein>
<comment type="catalytic activity">
    <reaction evidence="6">
        <text>an N(4)-(oligosaccharide-(1-&gt;3)-[oligosaccharide-(1-&gt;6)]-beta-D-Man-(1-&gt;4)-beta-D-GlcNAc-(1-&gt;4)-alpha-D-GlcNAc)-L-asparaginyl-[protein] + H2O = an oligosaccharide-(1-&gt;3)-[oligosaccharide-(1-&gt;6)]-beta-D-Man-(1-&gt;4)-D-GlcNAc + N(4)-(N-acetyl-beta-D-glucosaminyl)-L-asparaginyl-[protein]</text>
        <dbReference type="Rhea" id="RHEA:73067"/>
        <dbReference type="Rhea" id="RHEA-COMP:12603"/>
        <dbReference type="Rhea" id="RHEA-COMP:18176"/>
        <dbReference type="ChEBI" id="CHEBI:15377"/>
        <dbReference type="ChEBI" id="CHEBI:132248"/>
        <dbReference type="ChEBI" id="CHEBI:192714"/>
        <dbReference type="ChEBI" id="CHEBI:192715"/>
        <dbReference type="EC" id="3.2.1.96"/>
    </reaction>
</comment>
<feature type="region of interest" description="Disordered" evidence="7">
    <location>
        <begin position="176"/>
        <end position="226"/>
    </location>
</feature>
<dbReference type="EC" id="3.2.1.96" evidence="2"/>
<keyword evidence="4" id="KW-0378">Hydrolase</keyword>
<evidence type="ECO:0000256" key="6">
    <source>
        <dbReference type="ARBA" id="ARBA00034414"/>
    </source>
</evidence>
<feature type="compositionally biased region" description="Basic residues" evidence="7">
    <location>
        <begin position="1"/>
        <end position="11"/>
    </location>
</feature>
<dbReference type="Proteomes" id="UP001164305">
    <property type="component" value="Chromosome"/>
</dbReference>
<evidence type="ECO:0000256" key="5">
    <source>
        <dbReference type="ARBA" id="ARBA00023295"/>
    </source>
</evidence>
<evidence type="ECO:0000256" key="4">
    <source>
        <dbReference type="ARBA" id="ARBA00022801"/>
    </source>
</evidence>
<accession>A0ABY6FXM6</accession>
<dbReference type="RefSeq" id="WP_263592816.1">
    <property type="nucleotide sequence ID" value="NZ_CP107020.1"/>
</dbReference>
<dbReference type="EMBL" id="CP107020">
    <property type="protein sequence ID" value="UYG15602.1"/>
    <property type="molecule type" value="Genomic_DNA"/>
</dbReference>
<dbReference type="InterPro" id="IPR057016">
    <property type="entry name" value="EndoS_F2-like_TIM-barrel"/>
</dbReference>
<keyword evidence="3" id="KW-0732">Signal</keyword>
<feature type="region of interest" description="Disordered" evidence="7">
    <location>
        <begin position="1"/>
        <end position="24"/>
    </location>
</feature>
<evidence type="ECO:0000256" key="1">
    <source>
        <dbReference type="ARBA" id="ARBA00009336"/>
    </source>
</evidence>
<evidence type="ECO:0000256" key="2">
    <source>
        <dbReference type="ARBA" id="ARBA00012566"/>
    </source>
</evidence>
<keyword evidence="5" id="KW-0326">Glycosidase</keyword>
<dbReference type="Gene3D" id="3.20.20.80">
    <property type="entry name" value="Glycosidases"/>
    <property type="match status" value="1"/>
</dbReference>
<keyword evidence="10" id="KW-1185">Reference proteome</keyword>
<organism evidence="9 10">
    <name type="scientific">Brachybacterium huguangmaarense</name>
    <dbReference type="NCBI Taxonomy" id="1652028"/>
    <lineage>
        <taxon>Bacteria</taxon>
        <taxon>Bacillati</taxon>
        <taxon>Actinomycetota</taxon>
        <taxon>Actinomycetes</taxon>
        <taxon>Micrococcales</taxon>
        <taxon>Dermabacteraceae</taxon>
        <taxon>Brachybacterium</taxon>
    </lineage>
</organism>
<dbReference type="Pfam" id="PF23916">
    <property type="entry name" value="TIM-barrel_EndoS"/>
    <property type="match status" value="1"/>
</dbReference>
<evidence type="ECO:0000259" key="8">
    <source>
        <dbReference type="Pfam" id="PF23916"/>
    </source>
</evidence>
<feature type="compositionally biased region" description="Low complexity" evidence="7">
    <location>
        <begin position="212"/>
        <end position="226"/>
    </location>
</feature>